<feature type="domain" description="SUEL-type lectin" evidence="2">
    <location>
        <begin position="40"/>
        <end position="125"/>
    </location>
</feature>
<dbReference type="Proteomes" id="UP000266196">
    <property type="component" value="Unassembled WGS sequence"/>
</dbReference>
<accession>A0A397C710</accession>
<dbReference type="SUPFAM" id="SSF48317">
    <property type="entry name" value="Acid phosphatase/Vanadium-dependent haloperoxidase"/>
    <property type="match status" value="1"/>
</dbReference>
<dbReference type="Pfam" id="PF02140">
    <property type="entry name" value="SUEL_Lectin"/>
    <property type="match status" value="2"/>
</dbReference>
<dbReference type="VEuPathDB" id="FungiDB:H257_01515"/>
<evidence type="ECO:0000313" key="4">
    <source>
        <dbReference type="EMBL" id="RHY45943.1"/>
    </source>
</evidence>
<evidence type="ECO:0000259" key="2">
    <source>
        <dbReference type="PROSITE" id="PS50228"/>
    </source>
</evidence>
<dbReference type="PANTHER" id="PTHR14969:SF13">
    <property type="entry name" value="AT30094P"/>
    <property type="match status" value="1"/>
</dbReference>
<dbReference type="EMBL" id="QUTD01004591">
    <property type="protein sequence ID" value="RHY67111.1"/>
    <property type="molecule type" value="Genomic_DNA"/>
</dbReference>
<evidence type="ECO:0000313" key="11">
    <source>
        <dbReference type="Proteomes" id="UP000283543"/>
    </source>
</evidence>
<organism evidence="3 9">
    <name type="scientific">Aphanomyces astaci</name>
    <name type="common">Crayfish plague agent</name>
    <dbReference type="NCBI Taxonomy" id="112090"/>
    <lineage>
        <taxon>Eukaryota</taxon>
        <taxon>Sar</taxon>
        <taxon>Stramenopiles</taxon>
        <taxon>Oomycota</taxon>
        <taxon>Saprolegniomycetes</taxon>
        <taxon>Saprolegniales</taxon>
        <taxon>Verrucalvaceae</taxon>
        <taxon>Aphanomyces</taxon>
    </lineage>
</organism>
<evidence type="ECO:0000313" key="3">
    <source>
        <dbReference type="EMBL" id="RHY37219.1"/>
    </source>
</evidence>
<dbReference type="InterPro" id="IPR036938">
    <property type="entry name" value="PAP2/HPO_sf"/>
</dbReference>
<feature type="domain" description="SUEL-type lectin" evidence="2">
    <location>
        <begin position="136"/>
        <end position="313"/>
    </location>
</feature>
<dbReference type="EMBL" id="QUTF01020688">
    <property type="protein sequence ID" value="RHY95880.1"/>
    <property type="molecule type" value="Genomic_DNA"/>
</dbReference>
<feature type="region of interest" description="Disordered" evidence="1">
    <location>
        <begin position="1"/>
        <end position="26"/>
    </location>
</feature>
<dbReference type="PROSITE" id="PS50228">
    <property type="entry name" value="SUEL_LECTIN"/>
    <property type="match status" value="2"/>
</dbReference>
<evidence type="ECO:0000313" key="12">
    <source>
        <dbReference type="Proteomes" id="UP000286510"/>
    </source>
</evidence>
<dbReference type="GO" id="GO:0030246">
    <property type="term" value="F:carbohydrate binding"/>
    <property type="evidence" value="ECO:0007669"/>
    <property type="project" value="InterPro"/>
</dbReference>
<dbReference type="PANTHER" id="PTHR14969">
    <property type="entry name" value="SPHINGOSINE-1-PHOSPHATE PHOSPHOHYDROLASE"/>
    <property type="match status" value="1"/>
</dbReference>
<protein>
    <recommendedName>
        <fullName evidence="2">SUEL-type lectin domain-containing protein</fullName>
    </recommendedName>
</protein>
<evidence type="ECO:0000313" key="8">
    <source>
        <dbReference type="Proteomes" id="UP000266196"/>
    </source>
</evidence>
<dbReference type="EMBL" id="QUTA01000673">
    <property type="protein sequence ID" value="RHY37219.1"/>
    <property type="molecule type" value="Genomic_DNA"/>
</dbReference>
<dbReference type="Gene3D" id="2.60.120.740">
    <property type="match status" value="2"/>
</dbReference>
<evidence type="ECO:0000313" key="6">
    <source>
        <dbReference type="EMBL" id="RHY95880.1"/>
    </source>
</evidence>
<reference evidence="8 9" key="1">
    <citation type="submission" date="2018-08" db="EMBL/GenBank/DDBJ databases">
        <title>Aphanomyces genome sequencing and annotation.</title>
        <authorList>
            <person name="Minardi D."/>
            <person name="Oidtmann B."/>
            <person name="Van Der Giezen M."/>
            <person name="Studholme D.J."/>
        </authorList>
    </citation>
    <scope>NUCLEOTIDE SEQUENCE [LARGE SCALE GENOMIC DNA]</scope>
    <source>
        <strain evidence="7 8">197901</strain>
        <strain evidence="5 10">D2</strain>
        <strain evidence="6 12">FDL457</strain>
        <strain evidence="4 11">Si</strain>
        <strain evidence="3 9">Yx</strain>
    </source>
</reference>
<dbReference type="AlphaFoldDB" id="A0A397C710"/>
<evidence type="ECO:0000313" key="7">
    <source>
        <dbReference type="EMBL" id="RHZ10938.1"/>
    </source>
</evidence>
<dbReference type="Proteomes" id="UP000266643">
    <property type="component" value="Unassembled WGS sequence"/>
</dbReference>
<dbReference type="VEuPathDB" id="FungiDB:H257_01516"/>
<dbReference type="Proteomes" id="UP000286510">
    <property type="component" value="Unassembled WGS sequence"/>
</dbReference>
<dbReference type="EMBL" id="QUTE01011104">
    <property type="protein sequence ID" value="RHZ10938.1"/>
    <property type="molecule type" value="Genomic_DNA"/>
</dbReference>
<gene>
    <name evidence="3" type="ORF">DYB25_007716</name>
    <name evidence="6" type="ORF">DYB26_008576</name>
    <name evidence="5" type="ORF">DYB30_005152</name>
    <name evidence="7" type="ORF">DYB31_012303</name>
    <name evidence="4" type="ORF">DYB34_007681</name>
</gene>
<dbReference type="InterPro" id="IPR000922">
    <property type="entry name" value="Lectin_gal-bd_dom"/>
</dbReference>
<dbReference type="CDD" id="cd22842">
    <property type="entry name" value="Gal_Rha_Lectin_BGal"/>
    <property type="match status" value="1"/>
</dbReference>
<sequence>MGNTNSSPPPPTPAPTPAPTAQPTPALALTPGAILAAGVAVQDTTLDLQCPDPSFRITRVLFASYGQPTGEGLRVKYGVAHALTSQSKVEAACLTNNACSVTASDATFGSPTAGTKKLAVTAECTQQVQYAAASKVAENSKLTLACESGYEIYGITAATYGLPKGTCSAWAPTGTSWQCVGDIYTPIRLHPVTGDVECMSLNHHDCIWKSSTSTCEKVLGTDESTLSPLACGFQHNKEWGQPGYNVTGNHWCETGRKMLTAPCLGSCNAASSYTVLNSVCLNQQTCTVPAHNTVFSDPCVGTVKSLAVSYRCRQTSKYVGPIYTAYQPAKCTTDVDLLLNFTLKGIFKRQRPSFHKDDMRFPGPDKYSFPSGHGTRAGALVALFSALLQCTCAFESHYLCTDRCTLVEPELLSLATAGLTSRTSTSTCLTAAWTWAAINSFGRLALGRHFVSDVVLGTAIGYALFFPVAQCVMYWTFPPSVLAN</sequence>
<evidence type="ECO:0000313" key="9">
    <source>
        <dbReference type="Proteomes" id="UP000266239"/>
    </source>
</evidence>
<dbReference type="Pfam" id="PF01569">
    <property type="entry name" value="PAP2"/>
    <property type="match status" value="1"/>
</dbReference>
<dbReference type="Proteomes" id="UP000266239">
    <property type="component" value="Unassembled WGS sequence"/>
</dbReference>
<dbReference type="Gene3D" id="1.20.144.10">
    <property type="entry name" value="Phosphatidic acid phosphatase type 2/haloperoxidase"/>
    <property type="match status" value="1"/>
</dbReference>
<dbReference type="EMBL" id="QUTB01007444">
    <property type="protein sequence ID" value="RHY45943.1"/>
    <property type="molecule type" value="Genomic_DNA"/>
</dbReference>
<feature type="compositionally biased region" description="Pro residues" evidence="1">
    <location>
        <begin position="7"/>
        <end position="22"/>
    </location>
</feature>
<proteinExistence type="predicted"/>
<dbReference type="InterPro" id="IPR000326">
    <property type="entry name" value="PAP2/HPO"/>
</dbReference>
<comment type="caution">
    <text evidence="3">The sequence shown here is derived from an EMBL/GenBank/DDBJ whole genome shotgun (WGS) entry which is preliminary data.</text>
</comment>
<dbReference type="GO" id="GO:0042392">
    <property type="term" value="F:sphingosine-1-phosphate phosphatase activity"/>
    <property type="evidence" value="ECO:0007669"/>
    <property type="project" value="TreeGrafter"/>
</dbReference>
<evidence type="ECO:0000313" key="10">
    <source>
        <dbReference type="Proteomes" id="UP000266643"/>
    </source>
</evidence>
<evidence type="ECO:0000256" key="1">
    <source>
        <dbReference type="SAM" id="MobiDB-lite"/>
    </source>
</evidence>
<evidence type="ECO:0000313" key="5">
    <source>
        <dbReference type="EMBL" id="RHY67111.1"/>
    </source>
</evidence>
<dbReference type="InterPro" id="IPR043159">
    <property type="entry name" value="Lectin_gal-bd_sf"/>
</dbReference>
<name>A0A397C710_APHAT</name>
<dbReference type="Proteomes" id="UP000283543">
    <property type="component" value="Unassembled WGS sequence"/>
</dbReference>